<dbReference type="PROSITE" id="PS51257">
    <property type="entry name" value="PROKAR_LIPOPROTEIN"/>
    <property type="match status" value="1"/>
</dbReference>
<evidence type="ECO:0000313" key="2">
    <source>
        <dbReference type="EMBL" id="QJR10255.1"/>
    </source>
</evidence>
<feature type="transmembrane region" description="Helical" evidence="1">
    <location>
        <begin position="42"/>
        <end position="61"/>
    </location>
</feature>
<dbReference type="Proteomes" id="UP000501534">
    <property type="component" value="Chromosome"/>
</dbReference>
<proteinExistence type="predicted"/>
<evidence type="ECO:0008006" key="4">
    <source>
        <dbReference type="Google" id="ProtNLM"/>
    </source>
</evidence>
<keyword evidence="1" id="KW-0472">Membrane</keyword>
<name>A0A6M4GTA1_9PROT</name>
<evidence type="ECO:0000313" key="3">
    <source>
        <dbReference type="Proteomes" id="UP000501534"/>
    </source>
</evidence>
<dbReference type="EMBL" id="CP053069">
    <property type="protein sequence ID" value="QJR10255.1"/>
    <property type="molecule type" value="Genomic_DNA"/>
</dbReference>
<sequence>MKRPGRRGTQLACLFLLGCVLFNFPLLAIFNVPVRILGIPVLYAYMFAAWLLLIVLLAVVMERKD</sequence>
<dbReference type="RefSeq" id="WP_171090640.1">
    <property type="nucleotide sequence ID" value="NZ_CP053069.1"/>
</dbReference>
<organism evidence="2 3">
    <name type="scientific">Usitatibacter rugosus</name>
    <dbReference type="NCBI Taxonomy" id="2732067"/>
    <lineage>
        <taxon>Bacteria</taxon>
        <taxon>Pseudomonadati</taxon>
        <taxon>Pseudomonadota</taxon>
        <taxon>Betaproteobacteria</taxon>
        <taxon>Nitrosomonadales</taxon>
        <taxon>Usitatibacteraceae</taxon>
        <taxon>Usitatibacter</taxon>
    </lineage>
</organism>
<keyword evidence="1" id="KW-0812">Transmembrane</keyword>
<evidence type="ECO:0000256" key="1">
    <source>
        <dbReference type="SAM" id="Phobius"/>
    </source>
</evidence>
<dbReference type="AlphaFoldDB" id="A0A6M4GTA1"/>
<gene>
    <name evidence="2" type="ORF">DSM104443_01309</name>
</gene>
<protein>
    <recommendedName>
        <fullName evidence="4">DUF3311 domain-containing protein</fullName>
    </recommendedName>
</protein>
<feature type="transmembrane region" description="Helical" evidence="1">
    <location>
        <begin position="12"/>
        <end position="30"/>
    </location>
</feature>
<keyword evidence="1" id="KW-1133">Transmembrane helix</keyword>
<dbReference type="KEGG" id="uru:DSM104443_01309"/>
<keyword evidence="3" id="KW-1185">Reference proteome</keyword>
<reference evidence="2 3" key="1">
    <citation type="submission" date="2020-04" db="EMBL/GenBank/DDBJ databases">
        <title>Usitatibacter rugosus gen. nov., sp. nov. and Usitatibacter palustris sp. nov., novel members of Usitatibacteraceae fam. nov. within the order Nitrosomonadales isolated from soil.</title>
        <authorList>
            <person name="Huber K.J."/>
            <person name="Neumann-Schaal M."/>
            <person name="Geppert A."/>
            <person name="Luckner M."/>
            <person name="Wanner G."/>
            <person name="Overmann J."/>
        </authorList>
    </citation>
    <scope>NUCLEOTIDE SEQUENCE [LARGE SCALE GENOMIC DNA]</scope>
    <source>
        <strain evidence="2 3">0125_3</strain>
    </source>
</reference>
<accession>A0A6M4GTA1</accession>